<feature type="transmembrane region" description="Helical" evidence="1">
    <location>
        <begin position="49"/>
        <end position="70"/>
    </location>
</feature>
<name>A0A4D6MEU7_VIGUN</name>
<organism evidence="2 3">
    <name type="scientific">Vigna unguiculata</name>
    <name type="common">Cowpea</name>
    <dbReference type="NCBI Taxonomy" id="3917"/>
    <lineage>
        <taxon>Eukaryota</taxon>
        <taxon>Viridiplantae</taxon>
        <taxon>Streptophyta</taxon>
        <taxon>Embryophyta</taxon>
        <taxon>Tracheophyta</taxon>
        <taxon>Spermatophyta</taxon>
        <taxon>Magnoliopsida</taxon>
        <taxon>eudicotyledons</taxon>
        <taxon>Gunneridae</taxon>
        <taxon>Pentapetalae</taxon>
        <taxon>rosids</taxon>
        <taxon>fabids</taxon>
        <taxon>Fabales</taxon>
        <taxon>Fabaceae</taxon>
        <taxon>Papilionoideae</taxon>
        <taxon>50 kb inversion clade</taxon>
        <taxon>NPAAA clade</taxon>
        <taxon>indigoferoid/millettioid clade</taxon>
        <taxon>Phaseoleae</taxon>
        <taxon>Vigna</taxon>
    </lineage>
</organism>
<gene>
    <name evidence="2" type="ORF">DEO72_LG7g810</name>
</gene>
<protein>
    <submittedName>
        <fullName evidence="2">Uncharacterized protein</fullName>
    </submittedName>
</protein>
<dbReference type="EMBL" id="CP039351">
    <property type="protein sequence ID" value="QCD99527.1"/>
    <property type="molecule type" value="Genomic_DNA"/>
</dbReference>
<keyword evidence="1" id="KW-0472">Membrane</keyword>
<accession>A0A4D6MEU7</accession>
<keyword evidence="3" id="KW-1185">Reference proteome</keyword>
<proteinExistence type="predicted"/>
<reference evidence="2 3" key="1">
    <citation type="submission" date="2019-04" db="EMBL/GenBank/DDBJ databases">
        <title>An improved genome assembly and genetic linkage map for asparagus bean, Vigna unguiculata ssp. sesquipedialis.</title>
        <authorList>
            <person name="Xia Q."/>
            <person name="Zhang R."/>
            <person name="Dong Y."/>
        </authorList>
    </citation>
    <scope>NUCLEOTIDE SEQUENCE [LARGE SCALE GENOMIC DNA]</scope>
    <source>
        <tissue evidence="2">Leaf</tissue>
    </source>
</reference>
<dbReference type="Proteomes" id="UP000501690">
    <property type="component" value="Linkage Group LG7"/>
</dbReference>
<keyword evidence="1" id="KW-0812">Transmembrane</keyword>
<keyword evidence="1" id="KW-1133">Transmembrane helix</keyword>
<evidence type="ECO:0000313" key="3">
    <source>
        <dbReference type="Proteomes" id="UP000501690"/>
    </source>
</evidence>
<dbReference type="AlphaFoldDB" id="A0A4D6MEU7"/>
<evidence type="ECO:0000256" key="1">
    <source>
        <dbReference type="SAM" id="Phobius"/>
    </source>
</evidence>
<evidence type="ECO:0000313" key="2">
    <source>
        <dbReference type="EMBL" id="QCD99527.1"/>
    </source>
</evidence>
<feature type="transmembrane region" description="Helical" evidence="1">
    <location>
        <begin position="82"/>
        <end position="98"/>
    </location>
</feature>
<sequence length="102" mass="11295">MAIQGAYDKVKNSKDGRTNIFKTQMIQEAENPQNIKIIAYGSYQRHGSLWRIFLDISKTGIFVALVLFVLIKEGDLCGKPSSDLSILLIVASLLSILIKEGP</sequence>